<evidence type="ECO:0000313" key="2">
    <source>
        <dbReference type="Proteomes" id="UP000789366"/>
    </source>
</evidence>
<feature type="non-terminal residue" evidence="1">
    <location>
        <position position="1"/>
    </location>
</feature>
<organism evidence="1 2">
    <name type="scientific">Cetraspora pellucida</name>
    <dbReference type="NCBI Taxonomy" id="1433469"/>
    <lineage>
        <taxon>Eukaryota</taxon>
        <taxon>Fungi</taxon>
        <taxon>Fungi incertae sedis</taxon>
        <taxon>Mucoromycota</taxon>
        <taxon>Glomeromycotina</taxon>
        <taxon>Glomeromycetes</taxon>
        <taxon>Diversisporales</taxon>
        <taxon>Gigasporaceae</taxon>
        <taxon>Cetraspora</taxon>
    </lineage>
</organism>
<gene>
    <name evidence="1" type="ORF">SPELUC_LOCUS4893</name>
</gene>
<proteinExistence type="predicted"/>
<dbReference type="EMBL" id="CAJVPW010004626">
    <property type="protein sequence ID" value="CAG8543200.1"/>
    <property type="molecule type" value="Genomic_DNA"/>
</dbReference>
<protein>
    <submittedName>
        <fullName evidence="1">14423_t:CDS:1</fullName>
    </submittedName>
</protein>
<dbReference type="Proteomes" id="UP000789366">
    <property type="component" value="Unassembled WGS sequence"/>
</dbReference>
<sequence>SAVASTSTKITQVQKSKKNIYDLVLNCLELNVINKQENEDKNNGEVSDDEVNDLDKQDS</sequence>
<reference evidence="1" key="1">
    <citation type="submission" date="2021-06" db="EMBL/GenBank/DDBJ databases">
        <authorList>
            <person name="Kallberg Y."/>
            <person name="Tangrot J."/>
            <person name="Rosling A."/>
        </authorList>
    </citation>
    <scope>NUCLEOTIDE SEQUENCE</scope>
    <source>
        <strain evidence="1">28 12/20/2015</strain>
    </source>
</reference>
<keyword evidence="2" id="KW-1185">Reference proteome</keyword>
<accession>A0ACA9LS88</accession>
<evidence type="ECO:0000313" key="1">
    <source>
        <dbReference type="EMBL" id="CAG8543200.1"/>
    </source>
</evidence>
<feature type="non-terminal residue" evidence="1">
    <location>
        <position position="59"/>
    </location>
</feature>
<comment type="caution">
    <text evidence="1">The sequence shown here is derived from an EMBL/GenBank/DDBJ whole genome shotgun (WGS) entry which is preliminary data.</text>
</comment>
<name>A0ACA9LS88_9GLOM</name>